<dbReference type="InterPro" id="IPR055849">
    <property type="entry name" value="DUF7426"/>
</dbReference>
<proteinExistence type="predicted"/>
<evidence type="ECO:0000313" key="3">
    <source>
        <dbReference type="EMBL" id="QFP96630.1"/>
    </source>
</evidence>
<dbReference type="RefSeq" id="YP_010654797.1">
    <property type="nucleotide sequence ID" value="NC_070816.1"/>
</dbReference>
<keyword evidence="4" id="KW-1185">Reference proteome</keyword>
<evidence type="ECO:0000259" key="2">
    <source>
        <dbReference type="Pfam" id="PF24201"/>
    </source>
</evidence>
<dbReference type="EMBL" id="MN428053">
    <property type="protein sequence ID" value="QFP96630.1"/>
    <property type="molecule type" value="Genomic_DNA"/>
</dbReference>
<feature type="region of interest" description="Disordered" evidence="1">
    <location>
        <begin position="128"/>
        <end position="154"/>
    </location>
</feature>
<gene>
    <name evidence="3" type="primary">14</name>
    <name evidence="3" type="ORF">SEA_DENISE_14</name>
</gene>
<evidence type="ECO:0000313" key="4">
    <source>
        <dbReference type="Proteomes" id="UP000326737"/>
    </source>
</evidence>
<protein>
    <submittedName>
        <fullName evidence="3">Tail assembly chaperone</fullName>
    </submittedName>
</protein>
<accession>A0A5P8DEQ8</accession>
<dbReference type="Pfam" id="PF24201">
    <property type="entry name" value="DUF7426"/>
    <property type="match status" value="1"/>
</dbReference>
<dbReference type="Proteomes" id="UP000326737">
    <property type="component" value="Segment"/>
</dbReference>
<name>A0A5P8DEQ8_9CAUD</name>
<reference evidence="3 4" key="1">
    <citation type="submission" date="2019-09" db="EMBL/GenBank/DDBJ databases">
        <authorList>
            <person name="Silva M.P."/>
            <person name="Gonzalez K."/>
            <person name="Koka A.K."/>
            <person name="Cabrera L."/>
            <person name="Cambron D.A."/>
            <person name="Diaz-Ariza A.M."/>
            <person name="Escobar S.L."/>
            <person name="Gali A.E."/>
            <person name="Garcia A."/>
            <person name="Gonzalez K.S."/>
            <person name="Mejia V.A."/>
            <person name="Morales N.J."/>
            <person name="Puente P.E."/>
            <person name="Ramos S.M."/>
            <person name="Rivera A.M."/>
            <person name="Ruas A.M."/>
            <person name="Ruiz E.O."/>
            <person name="Rustin G.O."/>
            <person name="Santana P.N."/>
            <person name="Alonso A."/>
            <person name="Arias E."/>
            <person name="Boaretto D."/>
            <person name="Casey G.B."/>
            <person name="Fernandez S.D."/>
            <person name="Flores B.C."/>
            <person name="Gonzalez C.A."/>
            <person name="Hernandez L.A."/>
            <person name="Lormand T.I."/>
            <person name="Oro J.D."/>
            <person name="Pineiro L."/>
            <person name="Quintana A.E."/>
            <person name="Solorzano G.E."/>
            <person name="Waikel P.A."/>
            <person name="Dougan K.E."/>
            <person name="Rodriguez-Lanetty M."/>
            <person name="Ball S.L."/>
            <person name="Garlena R.A."/>
            <person name="Russell D.A."/>
            <person name="Pope W.H."/>
            <person name="Jacobs-Sera D."/>
            <person name="Hatfull G.F."/>
        </authorList>
    </citation>
    <scope>NUCLEOTIDE SEQUENCE [LARGE SCALE GENOMIC DNA]</scope>
</reference>
<dbReference type="GeneID" id="77930650"/>
<dbReference type="KEGG" id="vg:77930650"/>
<feature type="domain" description="DUF7426" evidence="2">
    <location>
        <begin position="6"/>
        <end position="137"/>
    </location>
</feature>
<evidence type="ECO:0000256" key="1">
    <source>
        <dbReference type="SAM" id="MobiDB-lite"/>
    </source>
</evidence>
<organism evidence="3 4">
    <name type="scientific">Gordonia phage Denise</name>
    <dbReference type="NCBI Taxonomy" id="2652879"/>
    <lineage>
        <taxon>Viruses</taxon>
        <taxon>Duplodnaviria</taxon>
        <taxon>Heunggongvirae</taxon>
        <taxon>Uroviricota</taxon>
        <taxon>Caudoviricetes</taxon>
        <taxon>Denisevirus</taxon>
        <taxon>Denisevirus denise</taxon>
    </lineage>
</organism>
<sequence>MATRLDDLSRHYDPDLYLPINGAIYQIKAPSITEVERIRPKLWGREAAEFGPDEEWRECVSVLGAAFFEMLANEVPAPYVGHAGRTALIHFCSGPQGPELGRAHWIFTGIGERLDMVKMLEHLADKAERTRNEQAAREAMEAEPERDSGLESAIEELRALRLSDEAQRRSDG</sequence>